<protein>
    <submittedName>
        <fullName evidence="1">Uncharacterized protein</fullName>
    </submittedName>
</protein>
<evidence type="ECO:0000313" key="1">
    <source>
        <dbReference type="EMBL" id="CAL1406622.1"/>
    </source>
</evidence>
<accession>A0AAV2G8J3</accession>
<evidence type="ECO:0000313" key="2">
    <source>
        <dbReference type="Proteomes" id="UP001497516"/>
    </source>
</evidence>
<dbReference type="InterPro" id="IPR036852">
    <property type="entry name" value="Peptidase_S8/S53_dom_sf"/>
</dbReference>
<gene>
    <name evidence="1" type="ORF">LTRI10_LOCUS46337</name>
</gene>
<sequence length="131" mass="14560">MLPLAMGSSNFYVPSNEEFSQVKRSSFHVTVSRELSAVVPATDTFLIDWDLGFPQLTTLSASTSPNFPFCKRKLVGEKFFYVGYDDTKGKMNQTLELRFHRDSDGHSTHKASIVVGHYVYTDLAGKGVSGD</sequence>
<reference evidence="1 2" key="1">
    <citation type="submission" date="2024-04" db="EMBL/GenBank/DDBJ databases">
        <authorList>
            <person name="Fracassetti M."/>
        </authorList>
    </citation>
    <scope>NUCLEOTIDE SEQUENCE [LARGE SCALE GENOMIC DNA]</scope>
</reference>
<dbReference type="GO" id="GO:0006508">
    <property type="term" value="P:proteolysis"/>
    <property type="evidence" value="ECO:0007669"/>
    <property type="project" value="InterPro"/>
</dbReference>
<dbReference type="AlphaFoldDB" id="A0AAV2G8J3"/>
<dbReference type="Gene3D" id="3.40.50.200">
    <property type="entry name" value="Peptidase S8/S53 domain"/>
    <property type="match status" value="1"/>
</dbReference>
<organism evidence="1 2">
    <name type="scientific">Linum trigynum</name>
    <dbReference type="NCBI Taxonomy" id="586398"/>
    <lineage>
        <taxon>Eukaryota</taxon>
        <taxon>Viridiplantae</taxon>
        <taxon>Streptophyta</taxon>
        <taxon>Embryophyta</taxon>
        <taxon>Tracheophyta</taxon>
        <taxon>Spermatophyta</taxon>
        <taxon>Magnoliopsida</taxon>
        <taxon>eudicotyledons</taxon>
        <taxon>Gunneridae</taxon>
        <taxon>Pentapetalae</taxon>
        <taxon>rosids</taxon>
        <taxon>fabids</taxon>
        <taxon>Malpighiales</taxon>
        <taxon>Linaceae</taxon>
        <taxon>Linum</taxon>
    </lineage>
</organism>
<name>A0AAV2G8J3_9ROSI</name>
<keyword evidence="2" id="KW-1185">Reference proteome</keyword>
<proteinExistence type="predicted"/>
<dbReference type="EMBL" id="OZ034821">
    <property type="protein sequence ID" value="CAL1406622.1"/>
    <property type="molecule type" value="Genomic_DNA"/>
</dbReference>
<dbReference type="GO" id="GO:0004252">
    <property type="term" value="F:serine-type endopeptidase activity"/>
    <property type="evidence" value="ECO:0007669"/>
    <property type="project" value="InterPro"/>
</dbReference>
<dbReference type="Proteomes" id="UP001497516">
    <property type="component" value="Chromosome 8"/>
</dbReference>